<keyword evidence="3" id="KW-1185">Reference proteome</keyword>
<dbReference type="Proteomes" id="UP000054481">
    <property type="component" value="Unassembled WGS sequence"/>
</dbReference>
<evidence type="ECO:0000313" key="3">
    <source>
        <dbReference type="Proteomes" id="UP000054481"/>
    </source>
</evidence>
<proteinExistence type="predicted"/>
<evidence type="ECO:0000313" key="2">
    <source>
        <dbReference type="EMBL" id="KJZ70803.1"/>
    </source>
</evidence>
<dbReference type="OrthoDB" id="4933837at2759"/>
<dbReference type="AlphaFoldDB" id="A0A0F7ZS61"/>
<organism evidence="2 3">
    <name type="scientific">Hirsutella minnesotensis 3608</name>
    <dbReference type="NCBI Taxonomy" id="1043627"/>
    <lineage>
        <taxon>Eukaryota</taxon>
        <taxon>Fungi</taxon>
        <taxon>Dikarya</taxon>
        <taxon>Ascomycota</taxon>
        <taxon>Pezizomycotina</taxon>
        <taxon>Sordariomycetes</taxon>
        <taxon>Hypocreomycetidae</taxon>
        <taxon>Hypocreales</taxon>
        <taxon>Ophiocordycipitaceae</taxon>
        <taxon>Hirsutella</taxon>
    </lineage>
</organism>
<protein>
    <submittedName>
        <fullName evidence="2">Uncharacterized protein</fullName>
    </submittedName>
</protein>
<dbReference type="EMBL" id="KQ030606">
    <property type="protein sequence ID" value="KJZ70803.1"/>
    <property type="molecule type" value="Genomic_DNA"/>
</dbReference>
<feature type="compositionally biased region" description="Polar residues" evidence="1">
    <location>
        <begin position="299"/>
        <end position="310"/>
    </location>
</feature>
<gene>
    <name evidence="2" type="ORF">HIM_09816</name>
</gene>
<evidence type="ECO:0000256" key="1">
    <source>
        <dbReference type="SAM" id="MobiDB-lite"/>
    </source>
</evidence>
<accession>A0A0F7ZS61</accession>
<sequence length="433" mass="49195">MAHGGRGMVQDLESRRTKLITNGDVIEFLKTLPVYNAFGVFDGEQPEFLRQIYLPLRQLFGQPSFSRANYIKIQQIDRLEVPNNISSRFHRWLEEPTDFWENLIDELPRYSQQEREDRARTFFESAALLDRQIDHQRILRRFVAVSAYRLFRRATPKSSTRILTANIHKFLHQVGLPSSKQDIETYGGIIRRGKRHVDFCRKVEVGYDDNGKDEEVARGEVNDFGPLFFLDIPDSIWENKGLLATDLTSAIQHLRSKDIQKVTQQSNAKKVAGELLDYHFKLIWTANLDPSCHAVGKRGSTSQKNATSAAKRQRVEDVATPRLLMHSDSGDNHSQQRNRRASRSQGMVSPPAQDVSLQAHPPPNWQVLSTQSGGTSRFGFDVTHTPSVGEQGLQALVSAAFSADANLLVSEANLDESSEHQRQEAYLRKCNKK</sequence>
<name>A0A0F7ZS61_9HYPO</name>
<reference evidence="2 3" key="1">
    <citation type="journal article" date="2014" name="Genome Biol. Evol.">
        <title>Comparative genomics and transcriptomics analyses reveal divergent lifestyle features of nematode endoparasitic fungus Hirsutella minnesotensis.</title>
        <authorList>
            <person name="Lai Y."/>
            <person name="Liu K."/>
            <person name="Zhang X."/>
            <person name="Zhang X."/>
            <person name="Li K."/>
            <person name="Wang N."/>
            <person name="Shu C."/>
            <person name="Wu Y."/>
            <person name="Wang C."/>
            <person name="Bushley K.E."/>
            <person name="Xiang M."/>
            <person name="Liu X."/>
        </authorList>
    </citation>
    <scope>NUCLEOTIDE SEQUENCE [LARGE SCALE GENOMIC DNA]</scope>
    <source>
        <strain evidence="2 3">3608</strain>
    </source>
</reference>
<feature type="region of interest" description="Disordered" evidence="1">
    <location>
        <begin position="295"/>
        <end position="372"/>
    </location>
</feature>